<evidence type="ECO:0000259" key="1">
    <source>
        <dbReference type="Pfam" id="PF13456"/>
    </source>
</evidence>
<reference evidence="2" key="1">
    <citation type="submission" date="2017-07" db="EMBL/GenBank/DDBJ databases">
        <title>Taro Niue Genome Assembly and Annotation.</title>
        <authorList>
            <person name="Atibalentja N."/>
            <person name="Keating K."/>
            <person name="Fields C.J."/>
        </authorList>
    </citation>
    <scope>NUCLEOTIDE SEQUENCE</scope>
    <source>
        <strain evidence="2">Niue_2</strain>
        <tissue evidence="2">Leaf</tissue>
    </source>
</reference>
<dbReference type="EMBL" id="NMUH01000104">
    <property type="protein sequence ID" value="MQL71624.1"/>
    <property type="molecule type" value="Genomic_DNA"/>
</dbReference>
<dbReference type="PANTHER" id="PTHR47723">
    <property type="entry name" value="OS05G0353850 PROTEIN"/>
    <property type="match status" value="1"/>
</dbReference>
<organism evidence="2 3">
    <name type="scientific">Colocasia esculenta</name>
    <name type="common">Wild taro</name>
    <name type="synonym">Arum esculentum</name>
    <dbReference type="NCBI Taxonomy" id="4460"/>
    <lineage>
        <taxon>Eukaryota</taxon>
        <taxon>Viridiplantae</taxon>
        <taxon>Streptophyta</taxon>
        <taxon>Embryophyta</taxon>
        <taxon>Tracheophyta</taxon>
        <taxon>Spermatophyta</taxon>
        <taxon>Magnoliopsida</taxon>
        <taxon>Liliopsida</taxon>
        <taxon>Araceae</taxon>
        <taxon>Aroideae</taxon>
        <taxon>Colocasieae</taxon>
        <taxon>Colocasia</taxon>
    </lineage>
</organism>
<accession>A0A843TQ84</accession>
<sequence length="83" mass="9333">MCYAFAKAYHELNSSLAAEAIALRDGIPMCCRMGVSEVLVEIDYLQLLKIVTRQLDFPWDLSCILQDIAAMMGKIKTEINHTP</sequence>
<name>A0A843TQ84_COLES</name>
<proteinExistence type="predicted"/>
<dbReference type="GO" id="GO:0004523">
    <property type="term" value="F:RNA-DNA hybrid ribonuclease activity"/>
    <property type="evidence" value="ECO:0007669"/>
    <property type="project" value="InterPro"/>
</dbReference>
<dbReference type="PANTHER" id="PTHR47723:SF19">
    <property type="entry name" value="POLYNUCLEOTIDYL TRANSFERASE, RIBONUCLEASE H-LIKE SUPERFAMILY PROTEIN"/>
    <property type="match status" value="1"/>
</dbReference>
<dbReference type="InterPro" id="IPR002156">
    <property type="entry name" value="RNaseH_domain"/>
</dbReference>
<dbReference type="InterPro" id="IPR053151">
    <property type="entry name" value="RNase_H-like"/>
</dbReference>
<dbReference type="Pfam" id="PF13456">
    <property type="entry name" value="RVT_3"/>
    <property type="match status" value="1"/>
</dbReference>
<comment type="caution">
    <text evidence="2">The sequence shown here is derived from an EMBL/GenBank/DDBJ whole genome shotgun (WGS) entry which is preliminary data.</text>
</comment>
<keyword evidence="3" id="KW-1185">Reference proteome</keyword>
<feature type="domain" description="RNase H type-1" evidence="1">
    <location>
        <begin position="2"/>
        <end position="75"/>
    </location>
</feature>
<dbReference type="GO" id="GO:0003676">
    <property type="term" value="F:nucleic acid binding"/>
    <property type="evidence" value="ECO:0007669"/>
    <property type="project" value="InterPro"/>
</dbReference>
<protein>
    <recommendedName>
        <fullName evidence="1">RNase H type-1 domain-containing protein</fullName>
    </recommendedName>
</protein>
<evidence type="ECO:0000313" key="3">
    <source>
        <dbReference type="Proteomes" id="UP000652761"/>
    </source>
</evidence>
<gene>
    <name evidence="2" type="ORF">Taro_003931</name>
</gene>
<evidence type="ECO:0000313" key="2">
    <source>
        <dbReference type="EMBL" id="MQL71624.1"/>
    </source>
</evidence>
<dbReference type="AlphaFoldDB" id="A0A843TQ84"/>
<dbReference type="Proteomes" id="UP000652761">
    <property type="component" value="Unassembled WGS sequence"/>
</dbReference>